<protein>
    <submittedName>
        <fullName evidence="1">Uncharacterized protein</fullName>
    </submittedName>
</protein>
<gene>
    <name evidence="1" type="ORF">MNBD_GAMMA19-2177</name>
</gene>
<sequence length="63" mass="7255">MESYIVVSEGLSESVSLCYKPGVVNAEVAEAQRTQRKNTRNFAPFASLRPFRYRLNIFCFHIL</sequence>
<proteinExistence type="predicted"/>
<dbReference type="AlphaFoldDB" id="A0A3B1AJI3"/>
<name>A0A3B1AJI3_9ZZZZ</name>
<organism evidence="1">
    <name type="scientific">hydrothermal vent metagenome</name>
    <dbReference type="NCBI Taxonomy" id="652676"/>
    <lineage>
        <taxon>unclassified sequences</taxon>
        <taxon>metagenomes</taxon>
        <taxon>ecological metagenomes</taxon>
    </lineage>
</organism>
<accession>A0A3B1AJI3</accession>
<reference evidence="1" key="1">
    <citation type="submission" date="2018-06" db="EMBL/GenBank/DDBJ databases">
        <authorList>
            <person name="Zhirakovskaya E."/>
        </authorList>
    </citation>
    <scope>NUCLEOTIDE SEQUENCE</scope>
</reference>
<evidence type="ECO:0000313" key="1">
    <source>
        <dbReference type="EMBL" id="VAW98529.1"/>
    </source>
</evidence>
<dbReference type="EMBL" id="UOFV01000144">
    <property type="protein sequence ID" value="VAW98529.1"/>
    <property type="molecule type" value="Genomic_DNA"/>
</dbReference>